<feature type="binding site" evidence="14">
    <location>
        <begin position="313"/>
        <end position="314"/>
    </location>
    <ligand>
        <name>UDP-alpha-D-glucose</name>
        <dbReference type="ChEBI" id="CHEBI:58885"/>
        <note>ligand shared between dimeric partners</note>
    </ligand>
</feature>
<feature type="binding site" evidence="15">
    <location>
        <position position="115"/>
    </location>
    <ligand>
        <name>Zn(2+)</name>
        <dbReference type="ChEBI" id="CHEBI:29105"/>
    </ligand>
</feature>
<evidence type="ECO:0000256" key="11">
    <source>
        <dbReference type="ARBA" id="ARBA00023277"/>
    </source>
</evidence>
<feature type="binding site" evidence="16">
    <location>
        <position position="298"/>
    </location>
    <ligand>
        <name>Fe cation</name>
        <dbReference type="ChEBI" id="CHEBI:24875"/>
    </ligand>
</feature>
<feature type="binding site" evidence="15">
    <location>
        <position position="52"/>
    </location>
    <ligand>
        <name>Zn(2+)</name>
        <dbReference type="ChEBI" id="CHEBI:29105"/>
    </ligand>
</feature>
<keyword evidence="10 17" id="KW-0299">Galactose metabolism</keyword>
<accession>A0A239BF65</accession>
<evidence type="ECO:0000256" key="6">
    <source>
        <dbReference type="ARBA" id="ARBA00022679"/>
    </source>
</evidence>
<dbReference type="EMBL" id="FZNS01000022">
    <property type="protein sequence ID" value="SNS06161.1"/>
    <property type="molecule type" value="Genomic_DNA"/>
</dbReference>
<dbReference type="GO" id="GO:0005737">
    <property type="term" value="C:cytoplasm"/>
    <property type="evidence" value="ECO:0007669"/>
    <property type="project" value="TreeGrafter"/>
</dbReference>
<keyword evidence="9 15" id="KW-0862">Zinc</keyword>
<dbReference type="CDD" id="cd00608">
    <property type="entry name" value="GalT"/>
    <property type="match status" value="1"/>
</dbReference>
<feature type="binding site" evidence="15">
    <location>
        <position position="55"/>
    </location>
    <ligand>
        <name>Zn(2+)</name>
        <dbReference type="ChEBI" id="CHEBI:29105"/>
    </ligand>
</feature>
<dbReference type="NCBIfam" id="TIGR00209">
    <property type="entry name" value="galT_1"/>
    <property type="match status" value="1"/>
</dbReference>
<evidence type="ECO:0000256" key="15">
    <source>
        <dbReference type="PIRSR" id="PIRSR000808-3"/>
    </source>
</evidence>
<dbReference type="PIRSF" id="PIRSF000808">
    <property type="entry name" value="GalT"/>
    <property type="match status" value="1"/>
</dbReference>
<evidence type="ECO:0000256" key="14">
    <source>
        <dbReference type="PIRSR" id="PIRSR000808-2"/>
    </source>
</evidence>
<dbReference type="GO" id="GO:0008270">
    <property type="term" value="F:zinc ion binding"/>
    <property type="evidence" value="ECO:0007669"/>
    <property type="project" value="InterPro"/>
</dbReference>
<feature type="binding site" evidence="15">
    <location>
        <position position="166"/>
    </location>
    <ligand>
        <name>Zn(2+)</name>
        <dbReference type="ChEBI" id="CHEBI:29105"/>
    </ligand>
</feature>
<dbReference type="EC" id="2.7.7.12" evidence="4 12"/>
<evidence type="ECO:0000313" key="20">
    <source>
        <dbReference type="EMBL" id="SNS06161.1"/>
    </source>
</evidence>
<comment type="cofactor">
    <cofactor evidence="15">
        <name>Zn(2+)</name>
        <dbReference type="ChEBI" id="CHEBI:29105"/>
    </cofactor>
    <text evidence="15">Binds 1 zinc ion per subunit.</text>
</comment>
<feature type="binding site" evidence="14">
    <location>
        <begin position="28"/>
        <end position="31"/>
    </location>
    <ligand>
        <name>UDP-alpha-D-glucose</name>
        <dbReference type="ChEBI" id="CHEBI:58885"/>
        <note>ligand shared between dimeric partners</note>
    </ligand>
</feature>
<feature type="binding site" evidence="14">
    <location>
        <begin position="318"/>
        <end position="319"/>
    </location>
    <ligand>
        <name>UDP-alpha-D-glucose</name>
        <dbReference type="ChEBI" id="CHEBI:58885"/>
        <note>ligand shared between dimeric partners</note>
    </ligand>
</feature>
<dbReference type="AlphaFoldDB" id="A0A239BF65"/>
<dbReference type="GO" id="GO:0033499">
    <property type="term" value="P:galactose catabolic process via UDP-galactose, Leloir pathway"/>
    <property type="evidence" value="ECO:0007669"/>
    <property type="project" value="TreeGrafter"/>
</dbReference>
<organism evidence="20 21">
    <name type="scientific">Hymenobacter mucosus</name>
    <dbReference type="NCBI Taxonomy" id="1411120"/>
    <lineage>
        <taxon>Bacteria</taxon>
        <taxon>Pseudomonadati</taxon>
        <taxon>Bacteroidota</taxon>
        <taxon>Cytophagia</taxon>
        <taxon>Cytophagales</taxon>
        <taxon>Hymenobacteraceae</taxon>
        <taxon>Hymenobacter</taxon>
    </lineage>
</organism>
<evidence type="ECO:0000256" key="5">
    <source>
        <dbReference type="ARBA" id="ARBA00016340"/>
    </source>
</evidence>
<dbReference type="NCBIfam" id="NF008724">
    <property type="entry name" value="PRK11720.1"/>
    <property type="match status" value="1"/>
</dbReference>
<evidence type="ECO:0000256" key="2">
    <source>
        <dbReference type="ARBA" id="ARBA00004947"/>
    </source>
</evidence>
<evidence type="ECO:0000256" key="16">
    <source>
        <dbReference type="PIRSR" id="PIRSR000808-4"/>
    </source>
</evidence>
<evidence type="ECO:0000256" key="1">
    <source>
        <dbReference type="ARBA" id="ARBA00001107"/>
    </source>
</evidence>
<keyword evidence="7 17" id="KW-0548">Nucleotidyltransferase</keyword>
<keyword evidence="6 17" id="KW-0808">Transferase</keyword>
<evidence type="ECO:0000256" key="4">
    <source>
        <dbReference type="ARBA" id="ARBA00012384"/>
    </source>
</evidence>
<evidence type="ECO:0000313" key="21">
    <source>
        <dbReference type="Proteomes" id="UP000198310"/>
    </source>
</evidence>
<feature type="binding site" description="in other chain" evidence="14">
    <location>
        <position position="61"/>
    </location>
    <ligand>
        <name>UDP-alpha-D-glucose</name>
        <dbReference type="ChEBI" id="CHEBI:58885"/>
        <note>ligand shared between dimeric partners</note>
    </ligand>
</feature>
<dbReference type="Pfam" id="PF01087">
    <property type="entry name" value="GalP_UDP_transf"/>
    <property type="match status" value="1"/>
</dbReference>
<evidence type="ECO:0000256" key="8">
    <source>
        <dbReference type="ARBA" id="ARBA00022723"/>
    </source>
</evidence>
<evidence type="ECO:0000259" key="19">
    <source>
        <dbReference type="Pfam" id="PF02744"/>
    </source>
</evidence>
<feature type="binding site" description="in other chain" evidence="14">
    <location>
        <begin position="77"/>
        <end position="78"/>
    </location>
    <ligand>
        <name>UDP-alpha-D-glucose</name>
        <dbReference type="ChEBI" id="CHEBI:58885"/>
        <note>ligand shared between dimeric partners</note>
    </ligand>
</feature>
<feature type="binding site" evidence="16">
    <location>
        <position position="283"/>
    </location>
    <ligand>
        <name>Fe cation</name>
        <dbReference type="ChEBI" id="CHEBI:24875"/>
    </ligand>
</feature>
<dbReference type="PROSITE" id="PS00117">
    <property type="entry name" value="GAL_P_UDP_TRANSF_I"/>
    <property type="match status" value="1"/>
</dbReference>
<keyword evidence="21" id="KW-1185">Reference proteome</keyword>
<dbReference type="FunFam" id="3.30.428.10:FF:000002">
    <property type="entry name" value="Galactose-1-phosphate uridylyltransferase"/>
    <property type="match status" value="1"/>
</dbReference>
<keyword evidence="16" id="KW-0408">Iron</keyword>
<evidence type="ECO:0000256" key="13">
    <source>
        <dbReference type="PIRSR" id="PIRSR000808-1"/>
    </source>
</evidence>
<dbReference type="UniPathway" id="UPA00214"/>
<dbReference type="Pfam" id="PF02744">
    <property type="entry name" value="GalP_UDP_tr_C"/>
    <property type="match status" value="1"/>
</dbReference>
<comment type="catalytic activity">
    <reaction evidence="1 17">
        <text>alpha-D-galactose 1-phosphate + UDP-alpha-D-glucose = alpha-D-glucose 1-phosphate + UDP-alpha-D-galactose</text>
        <dbReference type="Rhea" id="RHEA:13989"/>
        <dbReference type="ChEBI" id="CHEBI:58336"/>
        <dbReference type="ChEBI" id="CHEBI:58601"/>
        <dbReference type="ChEBI" id="CHEBI:58885"/>
        <dbReference type="ChEBI" id="CHEBI:66914"/>
        <dbReference type="EC" id="2.7.7.12"/>
    </reaction>
</comment>
<dbReference type="FunFam" id="3.30.428.10:FF:000001">
    <property type="entry name" value="Galactose-1-phosphate uridylyltransferase"/>
    <property type="match status" value="1"/>
</dbReference>
<feature type="binding site" evidence="16">
    <location>
        <position position="184"/>
    </location>
    <ligand>
        <name>Fe cation</name>
        <dbReference type="ChEBI" id="CHEBI:24875"/>
    </ligand>
</feature>
<feature type="domain" description="Galactose-1-phosphate uridyl transferase C-terminal" evidence="19">
    <location>
        <begin position="186"/>
        <end position="348"/>
    </location>
</feature>
<dbReference type="Proteomes" id="UP000198310">
    <property type="component" value="Unassembled WGS sequence"/>
</dbReference>
<comment type="cofactor">
    <cofactor evidence="16">
        <name>Fe cation</name>
        <dbReference type="ChEBI" id="CHEBI:24875"/>
    </cofactor>
    <text evidence="16">Binds 1 Fe cation per subunit.</text>
</comment>
<evidence type="ECO:0000259" key="18">
    <source>
        <dbReference type="Pfam" id="PF01087"/>
    </source>
</evidence>
<feature type="binding site" description="in other chain" evidence="14">
    <location>
        <position position="155"/>
    </location>
    <ligand>
        <name>UDP-alpha-D-glucose</name>
        <dbReference type="ChEBI" id="CHEBI:58885"/>
        <note>ligand shared between dimeric partners</note>
    </ligand>
</feature>
<keyword evidence="11 17" id="KW-0119">Carbohydrate metabolism</keyword>
<evidence type="ECO:0000256" key="7">
    <source>
        <dbReference type="ARBA" id="ARBA00022695"/>
    </source>
</evidence>
<comment type="pathway">
    <text evidence="2 17">Carbohydrate metabolism; galactose metabolism.</text>
</comment>
<gene>
    <name evidence="20" type="ORF">SAMN06269173_12213</name>
</gene>
<proteinExistence type="inferred from homology"/>
<dbReference type="InterPro" id="IPR019779">
    <property type="entry name" value="GalP_UDPtransf1_His-AS"/>
</dbReference>
<dbReference type="PANTHER" id="PTHR11943:SF1">
    <property type="entry name" value="GALACTOSE-1-PHOSPHATE URIDYLYLTRANSFERASE"/>
    <property type="match status" value="1"/>
</dbReference>
<feature type="binding site" description="in other chain" evidence="14">
    <location>
        <begin position="161"/>
        <end position="163"/>
    </location>
    <ligand>
        <name>UDP-alpha-D-glucose</name>
        <dbReference type="ChEBI" id="CHEBI:58885"/>
        <note>ligand shared between dimeric partners</note>
    </ligand>
</feature>
<dbReference type="SUPFAM" id="SSF54197">
    <property type="entry name" value="HIT-like"/>
    <property type="match status" value="2"/>
</dbReference>
<dbReference type="InterPro" id="IPR005850">
    <property type="entry name" value="GalP_Utransf_C"/>
</dbReference>
<dbReference type="InterPro" id="IPR036265">
    <property type="entry name" value="HIT-like_sf"/>
</dbReference>
<evidence type="ECO:0000256" key="10">
    <source>
        <dbReference type="ARBA" id="ARBA00023144"/>
    </source>
</evidence>
<feature type="active site" description="Tele-UMP-histidine intermediate" evidence="13">
    <location>
        <position position="168"/>
    </location>
</feature>
<feature type="binding site" description="in other chain" evidence="14">
    <location>
        <position position="170"/>
    </location>
    <ligand>
        <name>UDP-alpha-D-glucose</name>
        <dbReference type="ChEBI" id="CHEBI:58885"/>
        <note>ligand shared between dimeric partners</note>
    </ligand>
</feature>
<evidence type="ECO:0000256" key="3">
    <source>
        <dbReference type="ARBA" id="ARBA00010951"/>
    </source>
</evidence>
<reference evidence="21" key="1">
    <citation type="submission" date="2017-06" db="EMBL/GenBank/DDBJ databases">
        <authorList>
            <person name="Varghese N."/>
            <person name="Submissions S."/>
        </authorList>
    </citation>
    <scope>NUCLEOTIDE SEQUENCE [LARGE SCALE GENOMIC DNA]</scope>
    <source>
        <strain evidence="21">DSM 28041</strain>
    </source>
</reference>
<dbReference type="RefSeq" id="WP_089334464.1">
    <property type="nucleotide sequence ID" value="NZ_FZNS01000022.1"/>
</dbReference>
<keyword evidence="8 15" id="KW-0479">Metal-binding</keyword>
<sequence>MATFSITEHPHRRYNALTGEWLLVSPHRAKRPWQGQQEAPDVEQRPAHDASCYLCPGNVRAGGVVNPAYEGTFVFDNDFAALTPDAPTGTVNVGGLLRAEAESGVGRVICFSPRHDLTLPEMEVAAIRGVVDVWAAQFRELGSLPNINYVQIFENKGQVMGCSNPHPHGQIWAQRTVPGEPAKESRQQLAHFQEYGRSLLTDYLALELQDQQRLVLENAHWVALVPYWAVWPFETLVLPRRHVQDITQLSEEERDAFAAILQQLTIRYDNLFRVSLPYSAGLHQRPTDGQEHPEWHLHMHFFPPLLRSATVRKFMVGYEMLGNAQRDITPESAAARLRELPGVHYKQAPSAPPTSK</sequence>
<dbReference type="Gene3D" id="3.30.428.10">
    <property type="entry name" value="HIT-like"/>
    <property type="match status" value="2"/>
</dbReference>
<dbReference type="InterPro" id="IPR001937">
    <property type="entry name" value="GalP_UDPtransf1"/>
</dbReference>
<dbReference type="GO" id="GO:0008108">
    <property type="term" value="F:UDP-glucose:hexose-1-phosphate uridylyltransferase activity"/>
    <property type="evidence" value="ECO:0007669"/>
    <property type="project" value="UniProtKB-UniRule"/>
</dbReference>
<protein>
    <recommendedName>
        <fullName evidence="5 12">Galactose-1-phosphate uridylyltransferase</fullName>
        <ecNumber evidence="4 12">2.7.7.12</ecNumber>
    </recommendedName>
</protein>
<feature type="binding site" evidence="16">
    <location>
        <position position="300"/>
    </location>
    <ligand>
        <name>Fe cation</name>
        <dbReference type="ChEBI" id="CHEBI:24875"/>
    </ligand>
</feature>
<dbReference type="InterPro" id="IPR005849">
    <property type="entry name" value="GalP_Utransf_N"/>
</dbReference>
<comment type="similarity">
    <text evidence="3 17">Belongs to the galactose-1-phosphate uridylyltransferase type 1 family.</text>
</comment>
<evidence type="ECO:0000256" key="17">
    <source>
        <dbReference type="RuleBase" id="RU000506"/>
    </source>
</evidence>
<evidence type="ECO:0000256" key="12">
    <source>
        <dbReference type="NCBIfam" id="TIGR00209"/>
    </source>
</evidence>
<feature type="binding site" description="in other chain" evidence="14">
    <location>
        <position position="325"/>
    </location>
    <ligand>
        <name>UDP-alpha-D-glucose</name>
        <dbReference type="ChEBI" id="CHEBI:58885"/>
        <note>ligand shared between dimeric partners</note>
    </ligand>
</feature>
<feature type="domain" description="Galactose-1-phosphate uridyl transferase N-terminal" evidence="18">
    <location>
        <begin position="4"/>
        <end position="178"/>
    </location>
</feature>
<name>A0A239BF65_9BACT</name>
<dbReference type="PANTHER" id="PTHR11943">
    <property type="entry name" value="GALACTOSE-1-PHOSPHATE URIDYLYLTRANSFERASE"/>
    <property type="match status" value="1"/>
</dbReference>
<evidence type="ECO:0000256" key="9">
    <source>
        <dbReference type="ARBA" id="ARBA00022833"/>
    </source>
</evidence>